<dbReference type="AlphaFoldDB" id="A0A431VDR3"/>
<keyword evidence="7" id="KW-0472">Membrane</keyword>
<dbReference type="SMART" id="SM00388">
    <property type="entry name" value="HisKA"/>
    <property type="match status" value="1"/>
</dbReference>
<dbReference type="Proteomes" id="UP000277007">
    <property type="component" value="Unassembled WGS sequence"/>
</dbReference>
<comment type="catalytic activity">
    <reaction evidence="1">
        <text>ATP + protein L-histidine = ADP + protein N-phospho-L-histidine.</text>
        <dbReference type="EC" id="2.7.13.3"/>
    </reaction>
</comment>
<keyword evidence="7" id="KW-0812">Transmembrane</keyword>
<keyword evidence="7" id="KW-1133">Transmembrane helix</keyword>
<evidence type="ECO:0000256" key="5">
    <source>
        <dbReference type="ARBA" id="ARBA00022777"/>
    </source>
</evidence>
<evidence type="ECO:0000256" key="1">
    <source>
        <dbReference type="ARBA" id="ARBA00000085"/>
    </source>
</evidence>
<dbReference type="SUPFAM" id="SSF55874">
    <property type="entry name" value="ATPase domain of HSP90 chaperone/DNA topoisomerase II/histidine kinase"/>
    <property type="match status" value="1"/>
</dbReference>
<dbReference type="InterPro" id="IPR003594">
    <property type="entry name" value="HATPase_dom"/>
</dbReference>
<evidence type="ECO:0000256" key="2">
    <source>
        <dbReference type="ARBA" id="ARBA00012438"/>
    </source>
</evidence>
<dbReference type="Gene3D" id="3.30.565.10">
    <property type="entry name" value="Histidine kinase-like ATPase, C-terminal domain"/>
    <property type="match status" value="1"/>
</dbReference>
<keyword evidence="3" id="KW-0597">Phosphoprotein</keyword>
<evidence type="ECO:0000259" key="8">
    <source>
        <dbReference type="PROSITE" id="PS50109"/>
    </source>
</evidence>
<evidence type="ECO:0000313" key="10">
    <source>
        <dbReference type="Proteomes" id="UP000277007"/>
    </source>
</evidence>
<dbReference type="PANTHER" id="PTHR43711:SF1">
    <property type="entry name" value="HISTIDINE KINASE 1"/>
    <property type="match status" value="1"/>
</dbReference>
<keyword evidence="5 9" id="KW-0418">Kinase</keyword>
<proteinExistence type="predicted"/>
<protein>
    <recommendedName>
        <fullName evidence="2">histidine kinase</fullName>
        <ecNumber evidence="2">2.7.13.3</ecNumber>
    </recommendedName>
</protein>
<feature type="transmembrane region" description="Helical" evidence="7">
    <location>
        <begin position="391"/>
        <end position="411"/>
    </location>
</feature>
<comment type="caution">
    <text evidence="9">The sequence shown here is derived from an EMBL/GenBank/DDBJ whole genome shotgun (WGS) entry which is preliminary data.</text>
</comment>
<feature type="transmembrane region" description="Helical" evidence="7">
    <location>
        <begin position="266"/>
        <end position="291"/>
    </location>
</feature>
<reference evidence="9 10" key="1">
    <citation type="submission" date="2018-12" db="EMBL/GenBank/DDBJ databases">
        <authorList>
            <person name="Yang Y."/>
        </authorList>
    </citation>
    <scope>NUCLEOTIDE SEQUENCE [LARGE SCALE GENOMIC DNA]</scope>
    <source>
        <strain evidence="9 10">L-25-5w-1</strain>
    </source>
</reference>
<dbReference type="InterPro" id="IPR050736">
    <property type="entry name" value="Sensor_HK_Regulatory"/>
</dbReference>
<dbReference type="PRINTS" id="PR00344">
    <property type="entry name" value="BCTRLSENSOR"/>
</dbReference>
<feature type="transmembrane region" description="Helical" evidence="7">
    <location>
        <begin position="329"/>
        <end position="348"/>
    </location>
</feature>
<dbReference type="InterPro" id="IPR003661">
    <property type="entry name" value="HisK_dim/P_dom"/>
</dbReference>
<feature type="domain" description="Histidine kinase" evidence="8">
    <location>
        <begin position="441"/>
        <end position="654"/>
    </location>
</feature>
<dbReference type="InterPro" id="IPR036890">
    <property type="entry name" value="HATPase_C_sf"/>
</dbReference>
<dbReference type="Gene3D" id="1.10.287.130">
    <property type="match status" value="1"/>
</dbReference>
<feature type="transmembrane region" description="Helical" evidence="7">
    <location>
        <begin position="360"/>
        <end position="379"/>
    </location>
</feature>
<feature type="transmembrane region" description="Helical" evidence="7">
    <location>
        <begin position="206"/>
        <end position="226"/>
    </location>
</feature>
<keyword evidence="6" id="KW-0902">Two-component regulatory system</keyword>
<dbReference type="PANTHER" id="PTHR43711">
    <property type="entry name" value="TWO-COMPONENT HISTIDINE KINASE"/>
    <property type="match status" value="1"/>
</dbReference>
<dbReference type="Pfam" id="PF07695">
    <property type="entry name" value="7TMR-DISM_7TM"/>
    <property type="match status" value="1"/>
</dbReference>
<dbReference type="EMBL" id="RXMA01000020">
    <property type="protein sequence ID" value="RTR17212.1"/>
    <property type="molecule type" value="Genomic_DNA"/>
</dbReference>
<evidence type="ECO:0000256" key="6">
    <source>
        <dbReference type="ARBA" id="ARBA00023012"/>
    </source>
</evidence>
<dbReference type="SUPFAM" id="SSF47384">
    <property type="entry name" value="Homodimeric domain of signal transducing histidine kinase"/>
    <property type="match status" value="1"/>
</dbReference>
<dbReference type="InterPro" id="IPR005467">
    <property type="entry name" value="His_kinase_dom"/>
</dbReference>
<keyword evidence="10" id="KW-1185">Reference proteome</keyword>
<dbReference type="Pfam" id="PF07696">
    <property type="entry name" value="7TMR-DISMED2"/>
    <property type="match status" value="1"/>
</dbReference>
<evidence type="ECO:0000256" key="4">
    <source>
        <dbReference type="ARBA" id="ARBA00022679"/>
    </source>
</evidence>
<accession>A0A431VDR3</accession>
<dbReference type="EC" id="2.7.13.3" evidence="2"/>
<dbReference type="Gene3D" id="2.60.40.2380">
    <property type="match status" value="1"/>
</dbReference>
<dbReference type="GO" id="GO:0000155">
    <property type="term" value="F:phosphorelay sensor kinase activity"/>
    <property type="evidence" value="ECO:0007669"/>
    <property type="project" value="InterPro"/>
</dbReference>
<dbReference type="InterPro" id="IPR011623">
    <property type="entry name" value="7TMR_DISM_rcpt_extracell_dom1"/>
</dbReference>
<dbReference type="Pfam" id="PF00512">
    <property type="entry name" value="HisKA"/>
    <property type="match status" value="1"/>
</dbReference>
<feature type="transmembrane region" description="Helical" evidence="7">
    <location>
        <begin position="238"/>
        <end position="260"/>
    </location>
</feature>
<evidence type="ECO:0000256" key="7">
    <source>
        <dbReference type="SAM" id="Phobius"/>
    </source>
</evidence>
<evidence type="ECO:0000256" key="3">
    <source>
        <dbReference type="ARBA" id="ARBA00022553"/>
    </source>
</evidence>
<dbReference type="SMART" id="SM00387">
    <property type="entry name" value="HATPase_c"/>
    <property type="match status" value="1"/>
</dbReference>
<dbReference type="InterPro" id="IPR036097">
    <property type="entry name" value="HisK_dim/P_sf"/>
</dbReference>
<organism evidence="9 10">
    <name type="scientific">Azospirillum griseum</name>
    <dbReference type="NCBI Taxonomy" id="2496639"/>
    <lineage>
        <taxon>Bacteria</taxon>
        <taxon>Pseudomonadati</taxon>
        <taxon>Pseudomonadota</taxon>
        <taxon>Alphaproteobacteria</taxon>
        <taxon>Rhodospirillales</taxon>
        <taxon>Azospirillaceae</taxon>
        <taxon>Azospirillum</taxon>
    </lineage>
</organism>
<feature type="transmembrane region" description="Helical" evidence="7">
    <location>
        <begin position="303"/>
        <end position="323"/>
    </location>
</feature>
<dbReference type="PROSITE" id="PS50109">
    <property type="entry name" value="HIS_KIN"/>
    <property type="match status" value="1"/>
</dbReference>
<gene>
    <name evidence="9" type="ORF">EJ903_18520</name>
</gene>
<name>A0A431VDR3_9PROT</name>
<dbReference type="InterPro" id="IPR011622">
    <property type="entry name" value="7TMR_DISM_rcpt_extracell_dom2"/>
</dbReference>
<keyword evidence="4" id="KW-0808">Transferase</keyword>
<dbReference type="Pfam" id="PF02518">
    <property type="entry name" value="HATPase_c"/>
    <property type="match status" value="1"/>
</dbReference>
<dbReference type="CDD" id="cd00082">
    <property type="entry name" value="HisKA"/>
    <property type="match status" value="1"/>
</dbReference>
<evidence type="ECO:0000313" key="9">
    <source>
        <dbReference type="EMBL" id="RTR17212.1"/>
    </source>
</evidence>
<sequence length="674" mass="72635">MRARRCANRVGWSGGWCGLLVALLGVLVVRSALAAAPVPLPLTPGAVSHSLSGHFSRLIDTDRSLSFADILRADAEGRFQAGGAFFGAGQTRNIHWLRFDIRREAGAEADWFLELGEAYVDHFDLYAPRAEDGTAMGPEDYRVIRMGDFVPFSERPMQTRLHSAPLRLPEGRTLTLYLRVDSISAMSVSARLRTPAAFAARQTSELVVHGVFFGVIAILALGYAALGILLRDSALLAYVGYLVTIIVYFFSANGFSAVFLPDTPGWVFNILVGSVGLLGTAAAMLLWNRLLDLRQNFPRLRPVYLAVAVLSALLSTTANSDWFRYANPVNSLLSAVMTVVSVVLIVVMIRRTRGNASLRFYLATTLMSFIGMVLSQMKIRGALPSDLLIDPYQLFAAIGTLVMGAGLALRIRDLQMERVRADQSALFATKRAEEQRIFVAMLSHEFRTPLASIDGAAQMIALDVADRPLAEKRLERIRGTVRKLTDLVDVFLSSQALDHGALALQAERMTVGGLLALTLEDRLVAGADSRITLCLDRPEQALIGDPQFLSLALGNVVQNALRYSPAGSPVTVSAAVADGVLSIAVADQGRGMSAEEAARIGSIYFRATSSKGTKGSGVGLYLTRKILDAHGGDLRIDSQPGQGSVFTLRLPIGPVEALERAEAAQAAAQPLAAQ</sequence>
<dbReference type="InterPro" id="IPR004358">
    <property type="entry name" value="Sig_transdc_His_kin-like_C"/>
</dbReference>